<dbReference type="EMBL" id="CAJOBC010055782">
    <property type="protein sequence ID" value="CAF4192767.1"/>
    <property type="molecule type" value="Genomic_DNA"/>
</dbReference>
<organism evidence="3 5">
    <name type="scientific">Didymodactylos carnosus</name>
    <dbReference type="NCBI Taxonomy" id="1234261"/>
    <lineage>
        <taxon>Eukaryota</taxon>
        <taxon>Metazoa</taxon>
        <taxon>Spiralia</taxon>
        <taxon>Gnathifera</taxon>
        <taxon>Rotifera</taxon>
        <taxon>Eurotatoria</taxon>
        <taxon>Bdelloidea</taxon>
        <taxon>Philodinida</taxon>
        <taxon>Philodinidae</taxon>
        <taxon>Didymodactylos</taxon>
    </lineage>
</organism>
<proteinExistence type="predicted"/>
<evidence type="ECO:0000313" key="3">
    <source>
        <dbReference type="EMBL" id="CAF1335723.1"/>
    </source>
</evidence>
<dbReference type="Proteomes" id="UP000663829">
    <property type="component" value="Unassembled WGS sequence"/>
</dbReference>
<comment type="caution">
    <text evidence="3">The sequence shown here is derived from an EMBL/GenBank/DDBJ whole genome shotgun (WGS) entry which is preliminary data.</text>
</comment>
<evidence type="ECO:0000313" key="5">
    <source>
        <dbReference type="Proteomes" id="UP000663829"/>
    </source>
</evidence>
<dbReference type="InterPro" id="IPR006571">
    <property type="entry name" value="TLDc_dom"/>
</dbReference>
<dbReference type="Gene3D" id="3.30.710.10">
    <property type="entry name" value="Potassium Channel Kv1.1, Chain A"/>
    <property type="match status" value="1"/>
</dbReference>
<dbReference type="PROSITE" id="PS50097">
    <property type="entry name" value="BTB"/>
    <property type="match status" value="1"/>
</dbReference>
<evidence type="ECO:0000313" key="4">
    <source>
        <dbReference type="EMBL" id="CAF4192767.1"/>
    </source>
</evidence>
<dbReference type="PROSITE" id="PS51886">
    <property type="entry name" value="TLDC"/>
    <property type="match status" value="1"/>
</dbReference>
<dbReference type="SUPFAM" id="SSF54695">
    <property type="entry name" value="POZ domain"/>
    <property type="match status" value="1"/>
</dbReference>
<dbReference type="OrthoDB" id="2414723at2759"/>
<reference evidence="3" key="1">
    <citation type="submission" date="2021-02" db="EMBL/GenBank/DDBJ databases">
        <authorList>
            <person name="Nowell W R."/>
        </authorList>
    </citation>
    <scope>NUCLEOTIDE SEQUENCE</scope>
</reference>
<feature type="domain" description="BTB" evidence="1">
    <location>
        <begin position="58"/>
        <end position="127"/>
    </location>
</feature>
<accession>A0A815G7X9</accession>
<evidence type="ECO:0000259" key="1">
    <source>
        <dbReference type="PROSITE" id="PS50097"/>
    </source>
</evidence>
<dbReference type="Proteomes" id="UP000681722">
    <property type="component" value="Unassembled WGS sequence"/>
</dbReference>
<feature type="domain" description="TLDc" evidence="2">
    <location>
        <begin position="159"/>
        <end position="336"/>
    </location>
</feature>
<dbReference type="EMBL" id="CAJNOQ010014138">
    <property type="protein sequence ID" value="CAF1335723.1"/>
    <property type="molecule type" value="Genomic_DNA"/>
</dbReference>
<name>A0A815G7X9_9BILA</name>
<dbReference type="InterPro" id="IPR045068">
    <property type="entry name" value="BACURD1-3"/>
</dbReference>
<dbReference type="InterPro" id="IPR000210">
    <property type="entry name" value="BTB/POZ_dom"/>
</dbReference>
<sequence length="336" mass="37977">MVSTLTDSSLLVEQCDQLNRLVLAIKQNIDNTVSYHADHKSNWLELKKKLSTLTSTKGLVTLNVGGTEFHTNIETLTKEKNTFFTALFSRAWQLEKDDHGCIYIDRNGDLFGEILDYLRTGQLVVPDERLCRRLRQEAQFYQIKKLCKLLSDIELKMEHLFDGSTLLSNRQKEKLNEFYGVNDQCWKLIYKASRDSFDLSVFHHLCDNTGPTMTLILSGDGYLFGGYTSKSWASALGSHENDPKAFLFTLTNPESIGEVKFVCKYPSGSNAVFHSFSCGPAFGAGHDLIISNNSNKNTDSYCNFPHSYTDHIGHGTGTFTNSKHFQTADIEVFKFV</sequence>
<dbReference type="CDD" id="cd18316">
    <property type="entry name" value="BTB_POZ_KCTD-like"/>
    <property type="match status" value="1"/>
</dbReference>
<evidence type="ECO:0000259" key="2">
    <source>
        <dbReference type="PROSITE" id="PS51886"/>
    </source>
</evidence>
<dbReference type="GO" id="GO:0051260">
    <property type="term" value="P:protein homooligomerization"/>
    <property type="evidence" value="ECO:0007669"/>
    <property type="project" value="InterPro"/>
</dbReference>
<dbReference type="Pfam" id="PF07534">
    <property type="entry name" value="TLD"/>
    <property type="match status" value="1"/>
</dbReference>
<gene>
    <name evidence="3" type="ORF">GPM918_LOCUS30176</name>
    <name evidence="4" type="ORF">SRO942_LOCUS30781</name>
</gene>
<dbReference type="PANTHER" id="PTHR11145:SF8">
    <property type="entry name" value="RE57120P"/>
    <property type="match status" value="1"/>
</dbReference>
<dbReference type="Pfam" id="PF02214">
    <property type="entry name" value="BTB_2"/>
    <property type="match status" value="1"/>
</dbReference>
<dbReference type="SMART" id="SM00584">
    <property type="entry name" value="TLDc"/>
    <property type="match status" value="1"/>
</dbReference>
<dbReference type="SMART" id="SM00225">
    <property type="entry name" value="BTB"/>
    <property type="match status" value="1"/>
</dbReference>
<dbReference type="InterPro" id="IPR011333">
    <property type="entry name" value="SKP1/BTB/POZ_sf"/>
</dbReference>
<dbReference type="InterPro" id="IPR003131">
    <property type="entry name" value="T1-type_BTB"/>
</dbReference>
<protein>
    <submittedName>
        <fullName evidence="3">Uncharacterized protein</fullName>
    </submittedName>
</protein>
<keyword evidence="5" id="KW-1185">Reference proteome</keyword>
<dbReference type="AlphaFoldDB" id="A0A815G7X9"/>
<dbReference type="PANTHER" id="PTHR11145">
    <property type="entry name" value="BTB/POZ DOMAIN-CONTAINING ADAPTER FOR CUL3-MEDIATED RHOA DEGRADATION PROTEIN FAMILY MEMBER"/>
    <property type="match status" value="1"/>
</dbReference>